<dbReference type="OMA" id="MEDEHFP"/>
<dbReference type="AlphaFoldDB" id="A0A0M0KDI7"/>
<dbReference type="InterPro" id="IPR046152">
    <property type="entry name" value="DUF6154"/>
</dbReference>
<organism evidence="1">
    <name type="scientific">Halalkalibacterium halodurans</name>
    <name type="common">Bacillus halodurans</name>
    <dbReference type="NCBI Taxonomy" id="86665"/>
    <lineage>
        <taxon>Bacteria</taxon>
        <taxon>Bacillati</taxon>
        <taxon>Bacillota</taxon>
        <taxon>Bacilli</taxon>
        <taxon>Bacillales</taxon>
        <taxon>Bacillaceae</taxon>
        <taxon>Halalkalibacterium (ex Joshi et al. 2022)</taxon>
    </lineage>
</organism>
<proteinExistence type="predicted"/>
<comment type="caution">
    <text evidence="1">The sequence shown here is derived from an EMBL/GenBank/DDBJ whole genome shotgun (WGS) entry which is preliminary data.</text>
</comment>
<reference evidence="1" key="1">
    <citation type="submission" date="2015-08" db="EMBL/GenBank/DDBJ databases">
        <title>Complete DNA Sequence of Pseudomonas syringae pv. actinidiae, the Causal Agent of Kiwifruit Canker Disease.</title>
        <authorList>
            <person name="Rikkerink E.H.A."/>
            <person name="Fineran P.C."/>
        </authorList>
    </citation>
    <scope>NUCLEOTIDE SEQUENCE</scope>
    <source>
        <strain evidence="1">DSM 13666</strain>
    </source>
</reference>
<name>A0A0M0KDI7_ALKHA</name>
<dbReference type="Pfam" id="PF19651">
    <property type="entry name" value="DUF6154"/>
    <property type="match status" value="1"/>
</dbReference>
<dbReference type="EMBL" id="LILD01000003">
    <property type="protein sequence ID" value="KOO36910.1"/>
    <property type="molecule type" value="Genomic_DNA"/>
</dbReference>
<accession>A0A0M0KDI7</accession>
<protein>
    <submittedName>
        <fullName evidence="1">Uncharacterized protein</fullName>
    </submittedName>
</protein>
<dbReference type="PATRIC" id="fig|136160.3.peg.4172"/>
<sequence>MEFVDRLYELYKDKLTGDEEDAFIIIEGIMESFTARDVNQLFHDLPEPERFDMLALYLYEKFRQKLAEEGIGQTKNRDDGQIKFYH</sequence>
<evidence type="ECO:0000313" key="1">
    <source>
        <dbReference type="EMBL" id="KOO36910.1"/>
    </source>
</evidence>
<gene>
    <name evidence="1" type="ORF">AMD02_16120</name>
</gene>
<dbReference type="RefSeq" id="WP_010896582.1">
    <property type="nucleotide sequence ID" value="NZ_CP040441.1"/>
</dbReference>
<dbReference type="GeneID" id="87595956"/>